<name>C7QHG2_CATAD</name>
<proteinExistence type="predicted"/>
<sequence>MTELDTREDDWARGVFDRARTGRHEPHWAPDAAGAARLSKRRQTRYRATGALAVMAVAGLSATAFTALGGNVFHARDTVSPGSSGPILWPGLDLTKYLDVHESYMVAAGHQYEANRMPAVSLATTSTVLQRLDPGLKHVRTVSGHQDLDITPTPPGVTTMAVQADGIWSPNGDLSTFPPASSNFSPVTTPFGYVSIATMGPHVAQDANMENKPCGLGTLVTSTRIPAPTAWSPCVRSHQSDGSDILVTHAVNLPAGAVTVAARVFPDTSTVQVTASSVFGLQEGPAAGSSTPATPAKFDAGPPLNPVPWTDDSLAQVLTGPDVKGLP</sequence>
<keyword evidence="2" id="KW-0472">Membrane</keyword>
<organism evidence="3 4">
    <name type="scientific">Catenulispora acidiphila (strain DSM 44928 / JCM 14897 / NBRC 102108 / NRRL B-24433 / ID139908)</name>
    <dbReference type="NCBI Taxonomy" id="479433"/>
    <lineage>
        <taxon>Bacteria</taxon>
        <taxon>Bacillati</taxon>
        <taxon>Actinomycetota</taxon>
        <taxon>Actinomycetes</taxon>
        <taxon>Catenulisporales</taxon>
        <taxon>Catenulisporaceae</taxon>
        <taxon>Catenulispora</taxon>
    </lineage>
</organism>
<accession>C7QHG2</accession>
<evidence type="ECO:0000256" key="2">
    <source>
        <dbReference type="SAM" id="Phobius"/>
    </source>
</evidence>
<feature type="compositionally biased region" description="Low complexity" evidence="1">
    <location>
        <begin position="284"/>
        <end position="296"/>
    </location>
</feature>
<feature type="region of interest" description="Disordered" evidence="1">
    <location>
        <begin position="284"/>
        <end position="313"/>
    </location>
</feature>
<evidence type="ECO:0000313" key="4">
    <source>
        <dbReference type="Proteomes" id="UP000000851"/>
    </source>
</evidence>
<dbReference type="EMBL" id="CP001700">
    <property type="protein sequence ID" value="ACU69101.1"/>
    <property type="molecule type" value="Genomic_DNA"/>
</dbReference>
<evidence type="ECO:0000256" key="1">
    <source>
        <dbReference type="SAM" id="MobiDB-lite"/>
    </source>
</evidence>
<keyword evidence="4" id="KW-1185">Reference proteome</keyword>
<dbReference type="KEGG" id="cai:Caci_0146"/>
<keyword evidence="2" id="KW-0812">Transmembrane</keyword>
<gene>
    <name evidence="3" type="ordered locus">Caci_0146</name>
</gene>
<dbReference type="AlphaFoldDB" id="C7QHG2"/>
<dbReference type="InParanoid" id="C7QHG2"/>
<dbReference type="STRING" id="479433.Caci_0146"/>
<dbReference type="HOGENOM" id="CLU_849133_0_0_11"/>
<evidence type="ECO:0000313" key="3">
    <source>
        <dbReference type="EMBL" id="ACU69101.1"/>
    </source>
</evidence>
<protein>
    <submittedName>
        <fullName evidence="3">Uncharacterized protein</fullName>
    </submittedName>
</protein>
<keyword evidence="2" id="KW-1133">Transmembrane helix</keyword>
<dbReference type="Proteomes" id="UP000000851">
    <property type="component" value="Chromosome"/>
</dbReference>
<feature type="transmembrane region" description="Helical" evidence="2">
    <location>
        <begin position="50"/>
        <end position="73"/>
    </location>
</feature>
<dbReference type="RefSeq" id="WP_012784396.1">
    <property type="nucleotide sequence ID" value="NC_013131.1"/>
</dbReference>
<reference evidence="3 4" key="1">
    <citation type="journal article" date="2009" name="Stand. Genomic Sci.">
        <title>Complete genome sequence of Catenulispora acidiphila type strain (ID 139908).</title>
        <authorList>
            <person name="Copeland A."/>
            <person name="Lapidus A."/>
            <person name="Glavina Del Rio T."/>
            <person name="Nolan M."/>
            <person name="Lucas S."/>
            <person name="Chen F."/>
            <person name="Tice H."/>
            <person name="Cheng J.F."/>
            <person name="Bruce D."/>
            <person name="Goodwin L."/>
            <person name="Pitluck S."/>
            <person name="Mikhailova N."/>
            <person name="Pati A."/>
            <person name="Ivanova N."/>
            <person name="Mavromatis K."/>
            <person name="Chen A."/>
            <person name="Palaniappan K."/>
            <person name="Chain P."/>
            <person name="Land M."/>
            <person name="Hauser L."/>
            <person name="Chang Y.J."/>
            <person name="Jeffries C.D."/>
            <person name="Chertkov O."/>
            <person name="Brettin T."/>
            <person name="Detter J.C."/>
            <person name="Han C."/>
            <person name="Ali Z."/>
            <person name="Tindall B.J."/>
            <person name="Goker M."/>
            <person name="Bristow J."/>
            <person name="Eisen J.A."/>
            <person name="Markowitz V."/>
            <person name="Hugenholtz P."/>
            <person name="Kyrpides N.C."/>
            <person name="Klenk H.P."/>
        </authorList>
    </citation>
    <scope>NUCLEOTIDE SEQUENCE [LARGE SCALE GENOMIC DNA]</scope>
    <source>
        <strain evidence="4">DSM 44928 / JCM 14897 / NBRC 102108 / NRRL B-24433 / ID139908</strain>
    </source>
</reference>